<proteinExistence type="predicted"/>
<protein>
    <submittedName>
        <fullName evidence="2">Uncharacterized protein</fullName>
    </submittedName>
</protein>
<comment type="caution">
    <text evidence="2">The sequence shown here is derived from an EMBL/GenBank/DDBJ whole genome shotgun (WGS) entry which is preliminary data.</text>
</comment>
<feature type="region of interest" description="Disordered" evidence="1">
    <location>
        <begin position="43"/>
        <end position="67"/>
    </location>
</feature>
<sequence>MSALQSITPRNKCPTIDLASPLISSHNYSSKFHCKPGIRLVRAKAGKEENNNTNNNNDKGKQKKTKQSLFGNITEALDFSQARSEEDAMLIEDARAATKSGEKMSREQYAALRRKIGGTYKDFFKGYID</sequence>
<dbReference type="Proteomes" id="UP000824469">
    <property type="component" value="Unassembled WGS sequence"/>
</dbReference>
<dbReference type="PANTHER" id="PTHR36771:SF2">
    <property type="entry name" value="POTASSIUM TRANSPORTER"/>
    <property type="match status" value="1"/>
</dbReference>
<evidence type="ECO:0000256" key="1">
    <source>
        <dbReference type="SAM" id="MobiDB-lite"/>
    </source>
</evidence>
<reference evidence="2 3" key="1">
    <citation type="journal article" date="2021" name="Nat. Plants">
        <title>The Taxus genome provides insights into paclitaxel biosynthesis.</title>
        <authorList>
            <person name="Xiong X."/>
            <person name="Gou J."/>
            <person name="Liao Q."/>
            <person name="Li Y."/>
            <person name="Zhou Q."/>
            <person name="Bi G."/>
            <person name="Li C."/>
            <person name="Du R."/>
            <person name="Wang X."/>
            <person name="Sun T."/>
            <person name="Guo L."/>
            <person name="Liang H."/>
            <person name="Lu P."/>
            <person name="Wu Y."/>
            <person name="Zhang Z."/>
            <person name="Ro D.K."/>
            <person name="Shang Y."/>
            <person name="Huang S."/>
            <person name="Yan J."/>
        </authorList>
    </citation>
    <scope>NUCLEOTIDE SEQUENCE [LARGE SCALE GENOMIC DNA]</scope>
    <source>
        <strain evidence="2">Ta-2019</strain>
    </source>
</reference>
<accession>A0AA38L830</accession>
<evidence type="ECO:0000313" key="3">
    <source>
        <dbReference type="Proteomes" id="UP000824469"/>
    </source>
</evidence>
<dbReference type="EMBL" id="JAHRHJ020000005">
    <property type="protein sequence ID" value="KAH9314946.1"/>
    <property type="molecule type" value="Genomic_DNA"/>
</dbReference>
<gene>
    <name evidence="2" type="ORF">KI387_023573</name>
</gene>
<dbReference type="GO" id="GO:0009658">
    <property type="term" value="P:chloroplast organization"/>
    <property type="evidence" value="ECO:0007669"/>
    <property type="project" value="TreeGrafter"/>
</dbReference>
<name>A0AA38L830_TAXCH</name>
<dbReference type="AlphaFoldDB" id="A0AA38L830"/>
<dbReference type="PANTHER" id="PTHR36771">
    <property type="entry name" value="POTASSIUM TRANSPORTER"/>
    <property type="match status" value="1"/>
</dbReference>
<dbReference type="GO" id="GO:0045893">
    <property type="term" value="P:positive regulation of DNA-templated transcription"/>
    <property type="evidence" value="ECO:0007669"/>
    <property type="project" value="TreeGrafter"/>
</dbReference>
<organism evidence="2 3">
    <name type="scientific">Taxus chinensis</name>
    <name type="common">Chinese yew</name>
    <name type="synonym">Taxus wallichiana var. chinensis</name>
    <dbReference type="NCBI Taxonomy" id="29808"/>
    <lineage>
        <taxon>Eukaryota</taxon>
        <taxon>Viridiplantae</taxon>
        <taxon>Streptophyta</taxon>
        <taxon>Embryophyta</taxon>
        <taxon>Tracheophyta</taxon>
        <taxon>Spermatophyta</taxon>
        <taxon>Pinopsida</taxon>
        <taxon>Pinidae</taxon>
        <taxon>Conifers II</taxon>
        <taxon>Cupressales</taxon>
        <taxon>Taxaceae</taxon>
        <taxon>Taxus</taxon>
    </lineage>
</organism>
<evidence type="ECO:0000313" key="2">
    <source>
        <dbReference type="EMBL" id="KAH9314946.1"/>
    </source>
</evidence>
<feature type="non-terminal residue" evidence="2">
    <location>
        <position position="1"/>
    </location>
</feature>
<keyword evidence="3" id="KW-1185">Reference proteome</keyword>